<organism evidence="2 3">
    <name type="scientific">Cladophialophora psammophila CBS 110553</name>
    <dbReference type="NCBI Taxonomy" id="1182543"/>
    <lineage>
        <taxon>Eukaryota</taxon>
        <taxon>Fungi</taxon>
        <taxon>Dikarya</taxon>
        <taxon>Ascomycota</taxon>
        <taxon>Pezizomycotina</taxon>
        <taxon>Eurotiomycetes</taxon>
        <taxon>Chaetothyriomycetidae</taxon>
        <taxon>Chaetothyriales</taxon>
        <taxon>Herpotrichiellaceae</taxon>
        <taxon>Cladophialophora</taxon>
    </lineage>
</organism>
<dbReference type="Gene3D" id="3.90.1200.10">
    <property type="match status" value="1"/>
</dbReference>
<evidence type="ECO:0000259" key="1">
    <source>
        <dbReference type="Pfam" id="PF01636"/>
    </source>
</evidence>
<dbReference type="InterPro" id="IPR041726">
    <property type="entry name" value="ACAD10_11_N"/>
</dbReference>
<dbReference type="Gene3D" id="3.30.200.20">
    <property type="entry name" value="Phosphorylase Kinase, domain 1"/>
    <property type="match status" value="1"/>
</dbReference>
<dbReference type="PANTHER" id="PTHR21310">
    <property type="entry name" value="AMINOGLYCOSIDE PHOSPHOTRANSFERASE-RELATED-RELATED"/>
    <property type="match status" value="1"/>
</dbReference>
<proteinExistence type="predicted"/>
<dbReference type="InterPro" id="IPR051678">
    <property type="entry name" value="AGP_Transferase"/>
</dbReference>
<dbReference type="AlphaFoldDB" id="W9X4M0"/>
<keyword evidence="3" id="KW-1185">Reference proteome</keyword>
<feature type="domain" description="Aminoglycoside phosphotransferase" evidence="1">
    <location>
        <begin position="185"/>
        <end position="412"/>
    </location>
</feature>
<sequence>MKINSSEQNIANVLARFESALEPELVTAGAKAAASEIKAVLLDLYRRQGPQKDLLQKLIESGNELKKDIEQFLRSEAPQTNGLGHAATNLNCFDDLAQHYDKLSTQLFLLLEELRTTPQESAEVAKLMRRGAEWEVAYFEGIQKIPVEMPSHVDLLDPPAPELSHEYLQRFFDGKIPGLQVKKFERLSGGHGKQTYLCTILRPDGTTEDRIIRKEDPCPVIVHPQFGLEREYALLKALNKIDFPAPKVYEFGKQIPGPDGVDGAFATMQLLPGAIPSNFLASGGSKFSEDLLLHMAEVLAKLHSVPLEIFSDYFEAWEDPNIAKQTTRDRYQNCLEQWIEYSQEFEHLPSAYLVWILDWLLKHIPEDSRAPVLVHGDYNVHNVLAENNRMTGLLDWETADFGAPEQDLAYIQPLVSKSMEWSKFLQHYHACGGKEVDESRFPFYLAYGVLRVVLAFNRATLNLQKRWSPDIRFNMVELGYQAVFMRMGLSYTETAPS</sequence>
<protein>
    <recommendedName>
        <fullName evidence="1">Aminoglycoside phosphotransferase domain-containing protein</fullName>
    </recommendedName>
</protein>
<gene>
    <name evidence="2" type="ORF">A1O5_04347</name>
</gene>
<dbReference type="InterPro" id="IPR002575">
    <property type="entry name" value="Aminoglycoside_PTrfase"/>
</dbReference>
<dbReference type="Proteomes" id="UP000019471">
    <property type="component" value="Unassembled WGS sequence"/>
</dbReference>
<dbReference type="RefSeq" id="XP_007743144.1">
    <property type="nucleotide sequence ID" value="XM_007744954.1"/>
</dbReference>
<accession>W9X4M0</accession>
<dbReference type="OrthoDB" id="10003767at2759"/>
<evidence type="ECO:0000313" key="2">
    <source>
        <dbReference type="EMBL" id="EXJ71846.1"/>
    </source>
</evidence>
<dbReference type="STRING" id="1182543.W9X4M0"/>
<dbReference type="EMBL" id="AMGX01000006">
    <property type="protein sequence ID" value="EXJ71846.1"/>
    <property type="molecule type" value="Genomic_DNA"/>
</dbReference>
<dbReference type="SUPFAM" id="SSF56112">
    <property type="entry name" value="Protein kinase-like (PK-like)"/>
    <property type="match status" value="1"/>
</dbReference>
<dbReference type="HOGENOM" id="CLU_548590_0_0_1"/>
<reference evidence="2 3" key="1">
    <citation type="submission" date="2013-03" db="EMBL/GenBank/DDBJ databases">
        <title>The Genome Sequence of Cladophialophora psammophila CBS 110553.</title>
        <authorList>
            <consortium name="The Broad Institute Genomics Platform"/>
            <person name="Cuomo C."/>
            <person name="de Hoog S."/>
            <person name="Gorbushina A."/>
            <person name="Walker B."/>
            <person name="Young S.K."/>
            <person name="Zeng Q."/>
            <person name="Gargeya S."/>
            <person name="Fitzgerald M."/>
            <person name="Haas B."/>
            <person name="Abouelleil A."/>
            <person name="Allen A.W."/>
            <person name="Alvarado L."/>
            <person name="Arachchi H.M."/>
            <person name="Berlin A.M."/>
            <person name="Chapman S.B."/>
            <person name="Gainer-Dewar J."/>
            <person name="Goldberg J."/>
            <person name="Griggs A."/>
            <person name="Gujja S."/>
            <person name="Hansen M."/>
            <person name="Howarth C."/>
            <person name="Imamovic A."/>
            <person name="Ireland A."/>
            <person name="Larimer J."/>
            <person name="McCowan C."/>
            <person name="Murphy C."/>
            <person name="Pearson M."/>
            <person name="Poon T.W."/>
            <person name="Priest M."/>
            <person name="Roberts A."/>
            <person name="Saif S."/>
            <person name="Shea T."/>
            <person name="Sisk P."/>
            <person name="Sykes S."/>
            <person name="Wortman J."/>
            <person name="Nusbaum C."/>
            <person name="Birren B."/>
        </authorList>
    </citation>
    <scope>NUCLEOTIDE SEQUENCE [LARGE SCALE GENOMIC DNA]</scope>
    <source>
        <strain evidence="2 3">CBS 110553</strain>
    </source>
</reference>
<dbReference type="InterPro" id="IPR011009">
    <property type="entry name" value="Kinase-like_dom_sf"/>
</dbReference>
<dbReference type="GeneID" id="19189071"/>
<dbReference type="Pfam" id="PF01636">
    <property type="entry name" value="APH"/>
    <property type="match status" value="1"/>
</dbReference>
<dbReference type="CDD" id="cd05154">
    <property type="entry name" value="ACAD10_11_N-like"/>
    <property type="match status" value="1"/>
</dbReference>
<comment type="caution">
    <text evidence="2">The sequence shown here is derived from an EMBL/GenBank/DDBJ whole genome shotgun (WGS) entry which is preliminary data.</text>
</comment>
<evidence type="ECO:0000313" key="3">
    <source>
        <dbReference type="Proteomes" id="UP000019471"/>
    </source>
</evidence>
<name>W9X4M0_9EURO</name>